<proteinExistence type="predicted"/>
<reference evidence="1 2" key="1">
    <citation type="journal article" date="2009" name="Stand. Genomic Sci.">
        <title>Complete genome sequence of Stackebrandtia nassauensis type strain (LLR-40K-21).</title>
        <authorList>
            <person name="Munk C."/>
            <person name="Lapidus A."/>
            <person name="Copeland A."/>
            <person name="Jando M."/>
            <person name="Mayilraj S."/>
            <person name="Glavina Del Rio T."/>
            <person name="Nolan M."/>
            <person name="Chen F."/>
            <person name="Lucas S."/>
            <person name="Tice H."/>
            <person name="Cheng J.F."/>
            <person name="Han C."/>
            <person name="Detter J.C."/>
            <person name="Bruce D."/>
            <person name="Goodwin L."/>
            <person name="Chain P."/>
            <person name="Pitluck S."/>
            <person name="Goker M."/>
            <person name="Ovchinikova G."/>
            <person name="Pati A."/>
            <person name="Ivanova N."/>
            <person name="Mavromatis K."/>
            <person name="Chen A."/>
            <person name="Palaniappan K."/>
            <person name="Land M."/>
            <person name="Hauser L."/>
            <person name="Chang Y.J."/>
            <person name="Jeffries C.D."/>
            <person name="Bristow J."/>
            <person name="Eisen J.A."/>
            <person name="Markowitz V."/>
            <person name="Hugenholtz P."/>
            <person name="Kyrpides N.C."/>
            <person name="Klenk H.P."/>
        </authorList>
    </citation>
    <scope>NUCLEOTIDE SEQUENCE [LARGE SCALE GENOMIC DNA]</scope>
    <source>
        <strain evidence="2">DSM 44728 / CIP 108903 / NRRL B-16338 / NBRC 102104 / LLR-40K-21</strain>
    </source>
</reference>
<dbReference type="PROSITE" id="PS51257">
    <property type="entry name" value="PROKAR_LIPOPROTEIN"/>
    <property type="match status" value="1"/>
</dbReference>
<evidence type="ECO:0000313" key="2">
    <source>
        <dbReference type="Proteomes" id="UP000000844"/>
    </source>
</evidence>
<keyword evidence="2" id="KW-1185">Reference proteome</keyword>
<dbReference type="EMBL" id="CP001778">
    <property type="protein sequence ID" value="ADD44995.1"/>
    <property type="molecule type" value="Genomic_DNA"/>
</dbReference>
<dbReference type="Proteomes" id="UP000000844">
    <property type="component" value="Chromosome"/>
</dbReference>
<sequence length="108" mass="11323">MNVKVNDADLHDAATAPSQLPALIGCAKDLAAMTAEAQGGTPHLGGSAHALYTLASYMNDAIIRNHKSVAAGLEKAAIDYKNADDEGDREVSKALRLLPGDLRRKAGR</sequence>
<gene>
    <name evidence="1" type="ordered locus">Snas_5362</name>
</gene>
<dbReference type="AlphaFoldDB" id="D3PUX1"/>
<protein>
    <submittedName>
        <fullName evidence="1">Uncharacterized protein</fullName>
    </submittedName>
</protein>
<dbReference type="HOGENOM" id="CLU_2195328_0_0_11"/>
<evidence type="ECO:0000313" key="1">
    <source>
        <dbReference type="EMBL" id="ADD44995.1"/>
    </source>
</evidence>
<dbReference type="STRING" id="446470.Snas_5362"/>
<dbReference type="RefSeq" id="WP_013020566.1">
    <property type="nucleotide sequence ID" value="NC_013947.1"/>
</dbReference>
<name>D3PUX1_STANL</name>
<organism evidence="1 2">
    <name type="scientific">Stackebrandtia nassauensis (strain DSM 44728 / CIP 108903 / NRRL B-16338 / NBRC 102104 / LLR-40K-21)</name>
    <dbReference type="NCBI Taxonomy" id="446470"/>
    <lineage>
        <taxon>Bacteria</taxon>
        <taxon>Bacillati</taxon>
        <taxon>Actinomycetota</taxon>
        <taxon>Actinomycetes</taxon>
        <taxon>Glycomycetales</taxon>
        <taxon>Glycomycetaceae</taxon>
        <taxon>Stackebrandtia</taxon>
    </lineage>
</organism>
<dbReference type="KEGG" id="sna:Snas_5362"/>
<accession>D3PUX1</accession>